<dbReference type="InterPro" id="IPR006664">
    <property type="entry name" value="OMP_bac"/>
</dbReference>
<evidence type="ECO:0000256" key="5">
    <source>
        <dbReference type="SAM" id="Coils"/>
    </source>
</evidence>
<evidence type="ECO:0000256" key="1">
    <source>
        <dbReference type="ARBA" id="ARBA00004442"/>
    </source>
</evidence>
<gene>
    <name evidence="7" type="primary">pal</name>
    <name evidence="7" type="ORF">TRV642_2433</name>
</gene>
<dbReference type="Pfam" id="PF13620">
    <property type="entry name" value="CarboxypepD_reg"/>
    <property type="match status" value="1"/>
</dbReference>
<protein>
    <submittedName>
        <fullName evidence="7">Peptidoglycan-associated lipoprotein</fullName>
    </submittedName>
</protein>
<dbReference type="PANTHER" id="PTHR30329">
    <property type="entry name" value="STATOR ELEMENT OF FLAGELLAR MOTOR COMPLEX"/>
    <property type="match status" value="1"/>
</dbReference>
<evidence type="ECO:0000313" key="7">
    <source>
        <dbReference type="EMBL" id="CAI2767308.1"/>
    </source>
</evidence>
<dbReference type="Gene3D" id="1.25.40.10">
    <property type="entry name" value="Tetratricopeptide repeat domain"/>
    <property type="match status" value="1"/>
</dbReference>
<dbReference type="PRINTS" id="PR01021">
    <property type="entry name" value="OMPADOMAIN"/>
</dbReference>
<dbReference type="InterPro" id="IPR006665">
    <property type="entry name" value="OmpA-like"/>
</dbReference>
<evidence type="ECO:0000259" key="6">
    <source>
        <dbReference type="PROSITE" id="PS51123"/>
    </source>
</evidence>
<dbReference type="AlphaFoldDB" id="A0A9W4TJW0"/>
<dbReference type="InterPro" id="IPR011659">
    <property type="entry name" value="WD40"/>
</dbReference>
<reference evidence="7" key="1">
    <citation type="submission" date="2022-09" db="EMBL/GenBank/DDBJ databases">
        <authorList>
            <person name="Duchaud E."/>
        </authorList>
    </citation>
    <scope>NUCLEOTIDE SEQUENCE</scope>
    <source>
        <strain evidence="7">TRV642</strain>
    </source>
</reference>
<dbReference type="InterPro" id="IPR050330">
    <property type="entry name" value="Bact_OuterMem_StrucFunc"/>
</dbReference>
<dbReference type="InterPro" id="IPR036737">
    <property type="entry name" value="OmpA-like_sf"/>
</dbReference>
<comment type="subcellular location">
    <subcellularLocation>
        <location evidence="1">Cell outer membrane</location>
    </subcellularLocation>
</comment>
<keyword evidence="5" id="KW-0175">Coiled coil</keyword>
<evidence type="ECO:0000256" key="4">
    <source>
        <dbReference type="PROSITE-ProRule" id="PRU00473"/>
    </source>
</evidence>
<dbReference type="InterPro" id="IPR011042">
    <property type="entry name" value="6-blade_b-propeller_TolB-like"/>
</dbReference>
<dbReference type="PROSITE" id="PS51123">
    <property type="entry name" value="OMPA_2"/>
    <property type="match status" value="1"/>
</dbReference>
<name>A0A9W4TJW0_9FLAO</name>
<proteinExistence type="predicted"/>
<organism evidence="7 8">
    <name type="scientific">Flavobacterium collinsii</name>
    <dbReference type="NCBI Taxonomy" id="1114861"/>
    <lineage>
        <taxon>Bacteria</taxon>
        <taxon>Pseudomonadati</taxon>
        <taxon>Bacteroidota</taxon>
        <taxon>Flavobacteriia</taxon>
        <taxon>Flavobacteriales</taxon>
        <taxon>Flavobacteriaceae</taxon>
        <taxon>Flavobacterium</taxon>
    </lineage>
</organism>
<dbReference type="Pfam" id="PF07676">
    <property type="entry name" value="PD40"/>
    <property type="match status" value="3"/>
</dbReference>
<dbReference type="RefSeq" id="WP_263360256.1">
    <property type="nucleotide sequence ID" value="NZ_OX336425.1"/>
</dbReference>
<dbReference type="SUPFAM" id="SSF49464">
    <property type="entry name" value="Carboxypeptidase regulatory domain-like"/>
    <property type="match status" value="1"/>
</dbReference>
<dbReference type="CDD" id="cd07185">
    <property type="entry name" value="OmpA_C-like"/>
    <property type="match status" value="1"/>
</dbReference>
<dbReference type="Pfam" id="PF00691">
    <property type="entry name" value="OmpA"/>
    <property type="match status" value="1"/>
</dbReference>
<keyword evidence="3" id="KW-0998">Cell outer membrane</keyword>
<dbReference type="GO" id="GO:0009279">
    <property type="term" value="C:cell outer membrane"/>
    <property type="evidence" value="ECO:0007669"/>
    <property type="project" value="UniProtKB-SubCell"/>
</dbReference>
<evidence type="ECO:0000256" key="3">
    <source>
        <dbReference type="ARBA" id="ARBA00023237"/>
    </source>
</evidence>
<dbReference type="SUPFAM" id="SSF48452">
    <property type="entry name" value="TPR-like"/>
    <property type="match status" value="1"/>
</dbReference>
<accession>A0A9W4TJW0</accession>
<evidence type="ECO:0000313" key="8">
    <source>
        <dbReference type="Proteomes" id="UP001152749"/>
    </source>
</evidence>
<keyword evidence="7" id="KW-0449">Lipoprotein</keyword>
<dbReference type="Proteomes" id="UP001152749">
    <property type="component" value="Chromosome"/>
</dbReference>
<dbReference type="Gene3D" id="2.60.40.1120">
    <property type="entry name" value="Carboxypeptidase-like, regulatory domain"/>
    <property type="match status" value="1"/>
</dbReference>
<dbReference type="KEGG" id="fcs:TRV642_2433"/>
<dbReference type="EMBL" id="OX336425">
    <property type="protein sequence ID" value="CAI2767308.1"/>
    <property type="molecule type" value="Genomic_DNA"/>
</dbReference>
<dbReference type="InterPro" id="IPR011990">
    <property type="entry name" value="TPR-like_helical_dom_sf"/>
</dbReference>
<feature type="domain" description="OmpA-like" evidence="6">
    <location>
        <begin position="600"/>
        <end position="721"/>
    </location>
</feature>
<dbReference type="Gene3D" id="3.30.1330.60">
    <property type="entry name" value="OmpA-like domain"/>
    <property type="match status" value="1"/>
</dbReference>
<sequence length="721" mass="81799">MKKLLVIVFVFSIQFINAQDFELVRAKRFFDKTYYSEAITLYEKLAENKPSQEVIKNLADSYFYTNDLIKAQRYYRLLIQNYNNDLDRNYYFRYAQTLKASNSYEDANLALKEYYAKSGVSDAVSNFEKELKILENVSAIGKRYDLKNLAVNTPNSEFGAVKYNDNLVFAGVKLKPGLLDKKFKWDNKTYLNLVTIPLKNSNSVDSIVHYFAKELKTGMHEANAVFTKDGKTIYFTRNNSKNKSKKTNDQKISNLQIFKAELVEGKWINIESLPFNSSEYSTEHPALSADEKVLYFASDMPGTLGSFDIYSVNINKGAFDTPRNLGSTINTDKREQFPFVSNDQKLYFSSDGHLGYGSLDVFVSEIKGYEYSKPVNVGLPLNSNGDDFSFNIDSNTKEGYFASNREGGKGSDDIYQIKEIKDLIVEDCKQFIAGIITDIDTKLPLENAVVRLKDSDLKILSTTTTGADGKFSFTVVCESAFTVLGTKDGYTSESRTVSSGVTRDASHDASMALKSLEVLKQEEIIIAETKKKEELQIAESKKKEEEIETKRRKEKEALAVIALKEADKKAKAEEIVAGEIRKKEKTAQIIAQEKDVVKDNKGRLIIKTDPIYFDYNLWYIRKESKVVLGRVVELMMKYPDMEIEIGSHTDSRGNEKFNANLSQKRASSTRDFIIDSGINAKRIVAKGYGESIPIIKCQPDEACSEEEHELNRRSEFVIKNL</sequence>
<dbReference type="PANTHER" id="PTHR30329:SF21">
    <property type="entry name" value="LIPOPROTEIN YIAD-RELATED"/>
    <property type="match status" value="1"/>
</dbReference>
<dbReference type="SUPFAM" id="SSF82171">
    <property type="entry name" value="DPP6 N-terminal domain-like"/>
    <property type="match status" value="1"/>
</dbReference>
<dbReference type="SUPFAM" id="SSF103088">
    <property type="entry name" value="OmpA-like"/>
    <property type="match status" value="1"/>
</dbReference>
<dbReference type="Gene3D" id="2.120.10.30">
    <property type="entry name" value="TolB, C-terminal domain"/>
    <property type="match status" value="1"/>
</dbReference>
<feature type="coiled-coil region" evidence="5">
    <location>
        <begin position="528"/>
        <end position="557"/>
    </location>
</feature>
<evidence type="ECO:0000256" key="2">
    <source>
        <dbReference type="ARBA" id="ARBA00023136"/>
    </source>
</evidence>
<dbReference type="InterPro" id="IPR008969">
    <property type="entry name" value="CarboxyPept-like_regulatory"/>
</dbReference>
<keyword evidence="2 4" id="KW-0472">Membrane</keyword>